<dbReference type="InterPro" id="IPR003721">
    <property type="entry name" value="Pantoate_ligase"/>
</dbReference>
<comment type="catalytic activity">
    <reaction evidence="11">
        <text>(R)-pantoate + beta-alanine + ATP = (R)-pantothenate + AMP + diphosphate + H(+)</text>
        <dbReference type="Rhea" id="RHEA:10912"/>
        <dbReference type="ChEBI" id="CHEBI:15378"/>
        <dbReference type="ChEBI" id="CHEBI:15980"/>
        <dbReference type="ChEBI" id="CHEBI:29032"/>
        <dbReference type="ChEBI" id="CHEBI:30616"/>
        <dbReference type="ChEBI" id="CHEBI:33019"/>
        <dbReference type="ChEBI" id="CHEBI:57966"/>
        <dbReference type="ChEBI" id="CHEBI:456215"/>
        <dbReference type="EC" id="6.3.2.1"/>
    </reaction>
</comment>
<comment type="similarity">
    <text evidence="2">Belongs to the pantothenate synthetase family.</text>
</comment>
<dbReference type="GO" id="GO:0005829">
    <property type="term" value="C:cytosol"/>
    <property type="evidence" value="ECO:0007669"/>
    <property type="project" value="TreeGrafter"/>
</dbReference>
<dbReference type="CDD" id="cd00560">
    <property type="entry name" value="PanC"/>
    <property type="match status" value="1"/>
</dbReference>
<dbReference type="PANTHER" id="PTHR21299:SF1">
    <property type="entry name" value="PANTOATE--BETA-ALANINE LIGASE"/>
    <property type="match status" value="1"/>
</dbReference>
<keyword evidence="5" id="KW-0436">Ligase</keyword>
<evidence type="ECO:0000256" key="5">
    <source>
        <dbReference type="ARBA" id="ARBA00022598"/>
    </source>
</evidence>
<keyword evidence="8" id="KW-0067">ATP-binding</keyword>
<dbReference type="NCBIfam" id="TIGR00018">
    <property type="entry name" value="panC"/>
    <property type="match status" value="1"/>
</dbReference>
<dbReference type="Pfam" id="PF02569">
    <property type="entry name" value="Pantoate_ligase"/>
    <property type="match status" value="1"/>
</dbReference>
<name>A0A7S3VU94_DUNTE</name>
<dbReference type="Gene3D" id="3.30.1300.10">
    <property type="entry name" value="Pantoate-beta-alanine ligase, C-terminal domain"/>
    <property type="match status" value="1"/>
</dbReference>
<dbReference type="InterPro" id="IPR042176">
    <property type="entry name" value="Pantoate_ligase_C"/>
</dbReference>
<dbReference type="InterPro" id="IPR014729">
    <property type="entry name" value="Rossmann-like_a/b/a_fold"/>
</dbReference>
<sequence>MRIFSDASEMRAWSREQRKQGLKIGFVPTMGALHEGHISLVRAARGLCDVVVASVYVNPTQFSANEDFDVYPRDVEGDRTKLEEAGCCTVFEPRSLYRGNNGDASNVVGREGASPDAHETFVQVERLQKPLCGKSRPHFFKGVTTIVSKLFNIVEPDVAVFGRKDYQQWRVITRMVRDLDFDVEVVGMPICREADGLALSSRNARLTPEARQAALCIPRALEWAKSAYMGKPAPAPADLASRIGVMIKDAGGLVDYVEVLDAQNLQPVLDITVQPTLVAVAAHFPARDQGSVRLIDNCVLETSVGE</sequence>
<evidence type="ECO:0000256" key="2">
    <source>
        <dbReference type="ARBA" id="ARBA00009256"/>
    </source>
</evidence>
<comment type="pathway">
    <text evidence="1">Cofactor biosynthesis; (R)-pantothenate biosynthesis; (R)-pantothenate from (R)-pantoate and beta-alanine: step 1/1.</text>
</comment>
<evidence type="ECO:0000256" key="8">
    <source>
        <dbReference type="ARBA" id="ARBA00022840"/>
    </source>
</evidence>
<organism evidence="12">
    <name type="scientific">Dunaliella tertiolecta</name>
    <name type="common">Green alga</name>
    <dbReference type="NCBI Taxonomy" id="3047"/>
    <lineage>
        <taxon>Eukaryota</taxon>
        <taxon>Viridiplantae</taxon>
        <taxon>Chlorophyta</taxon>
        <taxon>core chlorophytes</taxon>
        <taxon>Chlorophyceae</taxon>
        <taxon>CS clade</taxon>
        <taxon>Chlamydomonadales</taxon>
        <taxon>Dunaliellaceae</taxon>
        <taxon>Dunaliella</taxon>
    </lineage>
</organism>
<evidence type="ECO:0000313" key="12">
    <source>
        <dbReference type="EMBL" id="CAE0504723.1"/>
    </source>
</evidence>
<evidence type="ECO:0000256" key="9">
    <source>
        <dbReference type="ARBA" id="ARBA00029902"/>
    </source>
</evidence>
<proteinExistence type="inferred from homology"/>
<evidence type="ECO:0000256" key="10">
    <source>
        <dbReference type="ARBA" id="ARBA00032806"/>
    </source>
</evidence>
<reference evidence="12" key="1">
    <citation type="submission" date="2021-01" db="EMBL/GenBank/DDBJ databases">
        <authorList>
            <person name="Corre E."/>
            <person name="Pelletier E."/>
            <person name="Niang G."/>
            <person name="Scheremetjew M."/>
            <person name="Finn R."/>
            <person name="Kale V."/>
            <person name="Holt S."/>
            <person name="Cochrane G."/>
            <person name="Meng A."/>
            <person name="Brown T."/>
            <person name="Cohen L."/>
        </authorList>
    </citation>
    <scope>NUCLEOTIDE SEQUENCE</scope>
    <source>
        <strain evidence="12">CCMP1320</strain>
    </source>
</reference>
<evidence type="ECO:0000256" key="3">
    <source>
        <dbReference type="ARBA" id="ARBA00012219"/>
    </source>
</evidence>
<evidence type="ECO:0000256" key="1">
    <source>
        <dbReference type="ARBA" id="ARBA00004990"/>
    </source>
</evidence>
<dbReference type="Gene3D" id="3.40.50.620">
    <property type="entry name" value="HUPs"/>
    <property type="match status" value="1"/>
</dbReference>
<dbReference type="SUPFAM" id="SSF52374">
    <property type="entry name" value="Nucleotidylyl transferase"/>
    <property type="match status" value="1"/>
</dbReference>
<evidence type="ECO:0000256" key="11">
    <source>
        <dbReference type="ARBA" id="ARBA00048258"/>
    </source>
</evidence>
<evidence type="ECO:0000256" key="4">
    <source>
        <dbReference type="ARBA" id="ARBA00015647"/>
    </source>
</evidence>
<evidence type="ECO:0000256" key="7">
    <source>
        <dbReference type="ARBA" id="ARBA00022741"/>
    </source>
</evidence>
<evidence type="ECO:0000256" key="6">
    <source>
        <dbReference type="ARBA" id="ARBA00022655"/>
    </source>
</evidence>
<dbReference type="UniPathway" id="UPA00028">
    <property type="reaction ID" value="UER00005"/>
</dbReference>
<gene>
    <name evidence="12" type="ORF">DTER00134_LOCUS19796</name>
</gene>
<dbReference type="HAMAP" id="MF_00158">
    <property type="entry name" value="PanC"/>
    <property type="match status" value="1"/>
</dbReference>
<protein>
    <recommendedName>
        <fullName evidence="4">Pantoate--beta-alanine ligase</fullName>
        <ecNumber evidence="3">6.3.2.1</ecNumber>
    </recommendedName>
    <alternativeName>
        <fullName evidence="10">Pantoate-activating enzyme</fullName>
    </alternativeName>
    <alternativeName>
        <fullName evidence="9">Pantothenate synthetase</fullName>
    </alternativeName>
</protein>
<dbReference type="EMBL" id="HBIP01032506">
    <property type="protein sequence ID" value="CAE0504723.1"/>
    <property type="molecule type" value="Transcribed_RNA"/>
</dbReference>
<dbReference type="GO" id="GO:0005524">
    <property type="term" value="F:ATP binding"/>
    <property type="evidence" value="ECO:0007669"/>
    <property type="project" value="UniProtKB-KW"/>
</dbReference>
<accession>A0A7S3VU94</accession>
<dbReference type="PANTHER" id="PTHR21299">
    <property type="entry name" value="CYTIDYLATE KINASE/PANTOATE-BETA-ALANINE LIGASE"/>
    <property type="match status" value="1"/>
</dbReference>
<dbReference type="AlphaFoldDB" id="A0A7S3VU94"/>
<dbReference type="GO" id="GO:0015940">
    <property type="term" value="P:pantothenate biosynthetic process"/>
    <property type="evidence" value="ECO:0007669"/>
    <property type="project" value="UniProtKB-UniPathway"/>
</dbReference>
<keyword evidence="7" id="KW-0547">Nucleotide-binding</keyword>
<dbReference type="GO" id="GO:0004592">
    <property type="term" value="F:pantoate-beta-alanine ligase activity"/>
    <property type="evidence" value="ECO:0007669"/>
    <property type="project" value="UniProtKB-EC"/>
</dbReference>
<dbReference type="EC" id="6.3.2.1" evidence="3"/>
<keyword evidence="6" id="KW-0566">Pantothenate biosynthesis</keyword>